<evidence type="ECO:0000313" key="8">
    <source>
        <dbReference type="EMBL" id="ESP92956.1"/>
    </source>
</evidence>
<evidence type="ECO:0000256" key="3">
    <source>
        <dbReference type="ARBA" id="ARBA00022692"/>
    </source>
</evidence>
<keyword evidence="3 6" id="KW-0812">Transmembrane</keyword>
<dbReference type="EMBL" id="AUSV01000038">
    <property type="protein sequence ID" value="ESP92956.1"/>
    <property type="molecule type" value="Genomic_DNA"/>
</dbReference>
<comment type="subcellular location">
    <subcellularLocation>
        <location evidence="1">Cell membrane</location>
        <topology evidence="1">Multi-pass membrane protein</topology>
    </subcellularLocation>
</comment>
<reference evidence="8 9" key="1">
    <citation type="submission" date="2013-07" db="EMBL/GenBank/DDBJ databases">
        <title>Draft genome sequence of Pseudoalteromonas luteoviolacea 2ta16.</title>
        <authorList>
            <person name="Allen E.E."/>
            <person name="Azam F."/>
            <person name="Podell S."/>
        </authorList>
    </citation>
    <scope>NUCLEOTIDE SEQUENCE [LARGE SCALE GENOMIC DNA]</scope>
    <source>
        <strain evidence="8 9">2ta16</strain>
    </source>
</reference>
<evidence type="ECO:0000313" key="9">
    <source>
        <dbReference type="Proteomes" id="UP000017820"/>
    </source>
</evidence>
<dbReference type="PATRIC" id="fig|1353533.3.peg.2562"/>
<feature type="domain" description="RDD" evidence="7">
    <location>
        <begin position="11"/>
        <end position="150"/>
    </location>
</feature>
<organism evidence="8 9">
    <name type="scientific">Pseudoalteromonas luteoviolacea (strain 2ta16)</name>
    <dbReference type="NCBI Taxonomy" id="1353533"/>
    <lineage>
        <taxon>Bacteria</taxon>
        <taxon>Pseudomonadati</taxon>
        <taxon>Pseudomonadota</taxon>
        <taxon>Gammaproteobacteria</taxon>
        <taxon>Alteromonadales</taxon>
        <taxon>Pseudoalteromonadaceae</taxon>
        <taxon>Pseudoalteromonas</taxon>
    </lineage>
</organism>
<dbReference type="Pfam" id="PF06271">
    <property type="entry name" value="RDD"/>
    <property type="match status" value="1"/>
</dbReference>
<dbReference type="Proteomes" id="UP000017820">
    <property type="component" value="Unassembled WGS sequence"/>
</dbReference>
<gene>
    <name evidence="8" type="ORF">PL2TA16_03587</name>
</gene>
<evidence type="ECO:0000256" key="6">
    <source>
        <dbReference type="SAM" id="Phobius"/>
    </source>
</evidence>
<keyword evidence="5 6" id="KW-0472">Membrane</keyword>
<evidence type="ECO:0000256" key="1">
    <source>
        <dbReference type="ARBA" id="ARBA00004651"/>
    </source>
</evidence>
<evidence type="ECO:0000256" key="5">
    <source>
        <dbReference type="ARBA" id="ARBA00023136"/>
    </source>
</evidence>
<dbReference type="GO" id="GO:0005886">
    <property type="term" value="C:plasma membrane"/>
    <property type="evidence" value="ECO:0007669"/>
    <property type="project" value="UniProtKB-SubCell"/>
</dbReference>
<keyword evidence="4 6" id="KW-1133">Transmembrane helix</keyword>
<name>V4H656_PSEL2</name>
<evidence type="ECO:0000256" key="4">
    <source>
        <dbReference type="ARBA" id="ARBA00022989"/>
    </source>
</evidence>
<dbReference type="InterPro" id="IPR010432">
    <property type="entry name" value="RDD"/>
</dbReference>
<keyword evidence="2" id="KW-1003">Cell membrane</keyword>
<evidence type="ECO:0000259" key="7">
    <source>
        <dbReference type="Pfam" id="PF06271"/>
    </source>
</evidence>
<sequence length="169" mass="18888">MGFYMSSFPRAGFIRRVASLIYDALVVVAFAMLTTIVFLGLVQGMLSMGWYTLEGHEDVSALIQATPTLYYSRTVLLVLVSVAFFAYFWTKSGQTIGMRAWRLKVQSTEGQLLTWPQAIARSLAALLGLGNLLVLIDRKHKRALQDMLSGSEVLLLSKEENKKVYDSLD</sequence>
<dbReference type="AlphaFoldDB" id="V4H656"/>
<accession>V4H656</accession>
<dbReference type="PANTHER" id="PTHR36115">
    <property type="entry name" value="PROLINE-RICH ANTIGEN HOMOLOG-RELATED"/>
    <property type="match status" value="1"/>
</dbReference>
<comment type="caution">
    <text evidence="8">The sequence shown here is derived from an EMBL/GenBank/DDBJ whole genome shotgun (WGS) entry which is preliminary data.</text>
</comment>
<protein>
    <submittedName>
        <fullName evidence="8">Putative membrane protein/domain protein</fullName>
    </submittedName>
</protein>
<feature type="transmembrane region" description="Helical" evidence="6">
    <location>
        <begin position="70"/>
        <end position="89"/>
    </location>
</feature>
<proteinExistence type="predicted"/>
<evidence type="ECO:0000256" key="2">
    <source>
        <dbReference type="ARBA" id="ARBA00022475"/>
    </source>
</evidence>
<feature type="transmembrane region" description="Helical" evidence="6">
    <location>
        <begin position="20"/>
        <end position="50"/>
    </location>
</feature>
<dbReference type="PANTHER" id="PTHR36115:SF10">
    <property type="entry name" value="RDD DOMAIN-CONTAINING PROTEIN"/>
    <property type="match status" value="1"/>
</dbReference>
<dbReference type="InterPro" id="IPR051791">
    <property type="entry name" value="Pra-immunoreactive"/>
</dbReference>